<comment type="catalytic activity">
    <reaction evidence="12 13">
        <text>2 D-alanine + ATP = D-alanyl-D-alanine + ADP + phosphate + H(+)</text>
        <dbReference type="Rhea" id="RHEA:11224"/>
        <dbReference type="ChEBI" id="CHEBI:15378"/>
        <dbReference type="ChEBI" id="CHEBI:30616"/>
        <dbReference type="ChEBI" id="CHEBI:43474"/>
        <dbReference type="ChEBI" id="CHEBI:57416"/>
        <dbReference type="ChEBI" id="CHEBI:57822"/>
        <dbReference type="ChEBI" id="CHEBI:456216"/>
        <dbReference type="EC" id="6.3.2.4"/>
    </reaction>
</comment>
<comment type="caution">
    <text evidence="18">The sequence shown here is derived from an EMBL/GenBank/DDBJ whole genome shotgun (WGS) entry which is preliminary data.</text>
</comment>
<dbReference type="InterPro" id="IPR011761">
    <property type="entry name" value="ATP-grasp"/>
</dbReference>
<feature type="binding site" evidence="15">
    <location>
        <position position="290"/>
    </location>
    <ligand>
        <name>Mg(2+)</name>
        <dbReference type="ChEBI" id="CHEBI:18420"/>
        <label>1</label>
    </ligand>
</feature>
<evidence type="ECO:0000256" key="11">
    <source>
        <dbReference type="ARBA" id="ARBA00023316"/>
    </source>
</evidence>
<organism evidence="18 19">
    <name type="scientific">Nitritalea halalkaliphila LW7</name>
    <dbReference type="NCBI Taxonomy" id="1189621"/>
    <lineage>
        <taxon>Bacteria</taxon>
        <taxon>Pseudomonadati</taxon>
        <taxon>Bacteroidota</taxon>
        <taxon>Cytophagia</taxon>
        <taxon>Cytophagales</taxon>
        <taxon>Cyclobacteriaceae</taxon>
        <taxon>Nitritalea</taxon>
    </lineage>
</organism>
<dbReference type="UniPathway" id="UPA00219"/>
<evidence type="ECO:0000259" key="17">
    <source>
        <dbReference type="PROSITE" id="PS50975"/>
    </source>
</evidence>
<dbReference type="PIRSF" id="PIRSF039102">
    <property type="entry name" value="Ddl/VanB"/>
    <property type="match status" value="1"/>
</dbReference>
<feature type="active site" evidence="14">
    <location>
        <position position="301"/>
    </location>
</feature>
<dbReference type="InterPro" id="IPR013815">
    <property type="entry name" value="ATP_grasp_subdomain_1"/>
</dbReference>
<evidence type="ECO:0000256" key="12">
    <source>
        <dbReference type="ARBA" id="ARBA00047614"/>
    </source>
</evidence>
<evidence type="ECO:0000256" key="6">
    <source>
        <dbReference type="ARBA" id="ARBA00022598"/>
    </source>
</evidence>
<keyword evidence="19" id="KW-1185">Reference proteome</keyword>
<evidence type="ECO:0000256" key="4">
    <source>
        <dbReference type="ARBA" id="ARBA00012216"/>
    </source>
</evidence>
<evidence type="ECO:0000256" key="7">
    <source>
        <dbReference type="ARBA" id="ARBA00022741"/>
    </source>
</evidence>
<accession>I5CAA8</accession>
<keyword evidence="15" id="KW-0460">Magnesium</keyword>
<dbReference type="AlphaFoldDB" id="I5CAA8"/>
<dbReference type="Pfam" id="PF01820">
    <property type="entry name" value="Dala_Dala_lig_N"/>
    <property type="match status" value="1"/>
</dbReference>
<evidence type="ECO:0000256" key="14">
    <source>
        <dbReference type="PIRSR" id="PIRSR039102-1"/>
    </source>
</evidence>
<dbReference type="SUPFAM" id="SSF56059">
    <property type="entry name" value="Glutathione synthetase ATP-binding domain-like"/>
    <property type="match status" value="1"/>
</dbReference>
<sequence>MKKTIALVTGGFTGESVISLKSAAVVARLLDPERYEVFTIFVYPGRWYYETEGQQYPVNLNDFSLDLPSGKVTFDGVFNCLHGSPGEDGKLAGYFELIDMPYTTCDVLTSAITMNKAFTKAIVEPIPELYVAKSVRLQRGDAQAAARVLAELRLPVFVKPNSGGSSIGMSKVKEEAALEEALLRAFQEDSEVLVEEFVSGREFSIGMYKAKGQVHVLPATEIVSSKEFFDFEAKYVAGVTEEITPGRMSTEEVARVKRIAAAVYEALGCRGAVRMDYFLRHEDGKCFFIELNTVPGQTETSLISQQVRAAGMEVRDFYTLLIEAMWE</sequence>
<evidence type="ECO:0000256" key="10">
    <source>
        <dbReference type="ARBA" id="ARBA00022984"/>
    </source>
</evidence>
<dbReference type="GO" id="GO:0008360">
    <property type="term" value="P:regulation of cell shape"/>
    <property type="evidence" value="ECO:0007669"/>
    <property type="project" value="UniProtKB-KW"/>
</dbReference>
<keyword evidence="6 13" id="KW-0436">Ligase</keyword>
<gene>
    <name evidence="13 18" type="primary">ddl</name>
    <name evidence="18" type="ORF">A3SI_01816</name>
</gene>
<dbReference type="GO" id="GO:0046872">
    <property type="term" value="F:metal ion binding"/>
    <property type="evidence" value="ECO:0007669"/>
    <property type="project" value="UniProtKB-KW"/>
</dbReference>
<dbReference type="NCBIfam" id="NF002378">
    <property type="entry name" value="PRK01372.1"/>
    <property type="match status" value="1"/>
</dbReference>
<dbReference type="STRING" id="1189621.A3SI_01816"/>
<feature type="active site" evidence="14">
    <location>
        <position position="165"/>
    </location>
</feature>
<comment type="cofactor">
    <cofactor evidence="15">
        <name>Mg(2+)</name>
        <dbReference type="ChEBI" id="CHEBI:18420"/>
    </cofactor>
    <cofactor evidence="15">
        <name>Mn(2+)</name>
        <dbReference type="ChEBI" id="CHEBI:29035"/>
    </cofactor>
    <text evidence="15">Binds 2 magnesium or manganese ions per subunit.</text>
</comment>
<feature type="active site" evidence="14">
    <location>
        <position position="15"/>
    </location>
</feature>
<dbReference type="EMBL" id="AJYA01000002">
    <property type="protein sequence ID" value="EIM78760.1"/>
    <property type="molecule type" value="Genomic_DNA"/>
</dbReference>
<evidence type="ECO:0000256" key="5">
    <source>
        <dbReference type="ARBA" id="ARBA00022490"/>
    </source>
</evidence>
<reference evidence="18 19" key="1">
    <citation type="submission" date="2012-05" db="EMBL/GenBank/DDBJ databases">
        <title>Genome sequence of Nitritalea halalkaliphila LW7.</title>
        <authorList>
            <person name="Jangir P.K."/>
            <person name="Singh A."/>
            <person name="Shivaji S."/>
            <person name="Sharma R."/>
        </authorList>
    </citation>
    <scope>NUCLEOTIDE SEQUENCE [LARGE SCALE GENOMIC DNA]</scope>
    <source>
        <strain evidence="18 19">LW7</strain>
    </source>
</reference>
<dbReference type="NCBIfam" id="NF002527">
    <property type="entry name" value="PRK01966.1-3"/>
    <property type="match status" value="1"/>
</dbReference>
<name>I5CAA8_9BACT</name>
<evidence type="ECO:0000256" key="15">
    <source>
        <dbReference type="PIRSR" id="PIRSR039102-3"/>
    </source>
</evidence>
<dbReference type="InterPro" id="IPR000291">
    <property type="entry name" value="D-Ala_lig_Van_CS"/>
</dbReference>
<dbReference type="PANTHER" id="PTHR23132">
    <property type="entry name" value="D-ALANINE--D-ALANINE LIGASE"/>
    <property type="match status" value="1"/>
</dbReference>
<dbReference type="Gene3D" id="3.40.50.20">
    <property type="match status" value="1"/>
</dbReference>
<dbReference type="Gene3D" id="3.30.1490.20">
    <property type="entry name" value="ATP-grasp fold, A domain"/>
    <property type="match status" value="1"/>
</dbReference>
<dbReference type="HAMAP" id="MF_00047">
    <property type="entry name" value="Dala_Dala_lig"/>
    <property type="match status" value="1"/>
</dbReference>
<evidence type="ECO:0000256" key="9">
    <source>
        <dbReference type="ARBA" id="ARBA00022960"/>
    </source>
</evidence>
<dbReference type="GO" id="GO:0005524">
    <property type="term" value="F:ATP binding"/>
    <property type="evidence" value="ECO:0007669"/>
    <property type="project" value="UniProtKB-UniRule"/>
</dbReference>
<dbReference type="Gene3D" id="3.30.470.20">
    <property type="entry name" value="ATP-grasp fold, B domain"/>
    <property type="match status" value="1"/>
</dbReference>
<dbReference type="PANTHER" id="PTHR23132:SF23">
    <property type="entry name" value="D-ALANINE--D-ALANINE LIGASE B"/>
    <property type="match status" value="1"/>
</dbReference>
<dbReference type="RefSeq" id="WP_009053309.1">
    <property type="nucleotide sequence ID" value="NZ_AJYA01000002.1"/>
</dbReference>
<dbReference type="PROSITE" id="PS00844">
    <property type="entry name" value="DALA_DALA_LIGASE_2"/>
    <property type="match status" value="1"/>
</dbReference>
<dbReference type="PROSITE" id="PS50975">
    <property type="entry name" value="ATP_GRASP"/>
    <property type="match status" value="1"/>
</dbReference>
<dbReference type="InterPro" id="IPR016185">
    <property type="entry name" value="PreATP-grasp_dom_sf"/>
</dbReference>
<evidence type="ECO:0000313" key="18">
    <source>
        <dbReference type="EMBL" id="EIM78760.1"/>
    </source>
</evidence>
<dbReference type="PATRIC" id="fig|1189621.3.peg.379"/>
<feature type="binding site" evidence="15">
    <location>
        <position position="290"/>
    </location>
    <ligand>
        <name>Mg(2+)</name>
        <dbReference type="ChEBI" id="CHEBI:18420"/>
        <label>2</label>
    </ligand>
</feature>
<dbReference type="EC" id="6.3.2.4" evidence="4 13"/>
<comment type="cofactor">
    <cofactor evidence="1">
        <name>Mn(2+)</name>
        <dbReference type="ChEBI" id="CHEBI:29035"/>
    </cofactor>
</comment>
<dbReference type="OrthoDB" id="9813261at2"/>
<evidence type="ECO:0000256" key="8">
    <source>
        <dbReference type="ARBA" id="ARBA00022840"/>
    </source>
</evidence>
<dbReference type="SUPFAM" id="SSF52440">
    <property type="entry name" value="PreATP-grasp domain"/>
    <property type="match status" value="1"/>
</dbReference>
<evidence type="ECO:0000256" key="3">
    <source>
        <dbReference type="ARBA" id="ARBA00010871"/>
    </source>
</evidence>
<keyword evidence="15" id="KW-0464">Manganese</keyword>
<evidence type="ECO:0000256" key="16">
    <source>
        <dbReference type="PROSITE-ProRule" id="PRU00409"/>
    </source>
</evidence>
<keyword evidence="5 13" id="KW-0963">Cytoplasm</keyword>
<feature type="domain" description="ATP-grasp" evidence="17">
    <location>
        <begin position="116"/>
        <end position="323"/>
    </location>
</feature>
<dbReference type="InterPro" id="IPR011127">
    <property type="entry name" value="Dala_Dala_lig_N"/>
</dbReference>
<keyword evidence="15" id="KW-0479">Metal-binding</keyword>
<evidence type="ECO:0000256" key="1">
    <source>
        <dbReference type="ARBA" id="ARBA00001936"/>
    </source>
</evidence>
<comment type="similarity">
    <text evidence="3 13">Belongs to the D-alanine--D-alanine ligase family.</text>
</comment>
<dbReference type="GO" id="GO:0005737">
    <property type="term" value="C:cytoplasm"/>
    <property type="evidence" value="ECO:0007669"/>
    <property type="project" value="UniProtKB-SubCell"/>
</dbReference>
<keyword evidence="8 16" id="KW-0067">ATP-binding</keyword>
<feature type="binding site" evidence="15">
    <location>
        <position position="292"/>
    </location>
    <ligand>
        <name>Mg(2+)</name>
        <dbReference type="ChEBI" id="CHEBI:18420"/>
        <label>2</label>
    </ligand>
</feature>
<comment type="function">
    <text evidence="13">Cell wall formation.</text>
</comment>
<keyword evidence="11 13" id="KW-0961">Cell wall biogenesis/degradation</keyword>
<proteinExistence type="inferred from homology"/>
<dbReference type="InterPro" id="IPR005905">
    <property type="entry name" value="D_ala_D_ala"/>
</dbReference>
<evidence type="ECO:0000256" key="13">
    <source>
        <dbReference type="HAMAP-Rule" id="MF_00047"/>
    </source>
</evidence>
<evidence type="ECO:0000256" key="2">
    <source>
        <dbReference type="ARBA" id="ARBA00004496"/>
    </source>
</evidence>
<dbReference type="GO" id="GO:0008716">
    <property type="term" value="F:D-alanine-D-alanine ligase activity"/>
    <property type="evidence" value="ECO:0007669"/>
    <property type="project" value="UniProtKB-UniRule"/>
</dbReference>
<protein>
    <recommendedName>
        <fullName evidence="4 13">D-alanine--D-alanine ligase</fullName>
        <ecNumber evidence="4 13">6.3.2.4</ecNumber>
    </recommendedName>
    <alternativeName>
        <fullName evidence="13">D-Ala-D-Ala ligase</fullName>
    </alternativeName>
    <alternativeName>
        <fullName evidence="13">D-alanylalanine synthetase</fullName>
    </alternativeName>
</protein>
<dbReference type="GO" id="GO:0009252">
    <property type="term" value="P:peptidoglycan biosynthetic process"/>
    <property type="evidence" value="ECO:0007669"/>
    <property type="project" value="UniProtKB-UniRule"/>
</dbReference>
<dbReference type="PROSITE" id="PS00843">
    <property type="entry name" value="DALA_DALA_LIGASE_1"/>
    <property type="match status" value="1"/>
</dbReference>
<dbReference type="Proteomes" id="UP000005551">
    <property type="component" value="Unassembled WGS sequence"/>
</dbReference>
<dbReference type="GO" id="GO:0071555">
    <property type="term" value="P:cell wall organization"/>
    <property type="evidence" value="ECO:0007669"/>
    <property type="project" value="UniProtKB-KW"/>
</dbReference>
<feature type="binding site" evidence="15">
    <location>
        <position position="276"/>
    </location>
    <ligand>
        <name>Mg(2+)</name>
        <dbReference type="ChEBI" id="CHEBI:18420"/>
        <label>1</label>
    </ligand>
</feature>
<dbReference type="NCBIfam" id="TIGR01205">
    <property type="entry name" value="D_ala_D_alaTIGR"/>
    <property type="match status" value="1"/>
</dbReference>
<dbReference type="InterPro" id="IPR011095">
    <property type="entry name" value="Dala_Dala_lig_C"/>
</dbReference>
<keyword evidence="7 16" id="KW-0547">Nucleotide-binding</keyword>
<keyword evidence="10 13" id="KW-0573">Peptidoglycan synthesis</keyword>
<dbReference type="Pfam" id="PF07478">
    <property type="entry name" value="Dala_Dala_lig_C"/>
    <property type="match status" value="1"/>
</dbReference>
<comment type="subcellular location">
    <subcellularLocation>
        <location evidence="2 13">Cytoplasm</location>
    </subcellularLocation>
</comment>
<comment type="pathway">
    <text evidence="13">Cell wall biogenesis; peptidoglycan biosynthesis.</text>
</comment>
<keyword evidence="9 13" id="KW-0133">Cell shape</keyword>
<evidence type="ECO:0000313" key="19">
    <source>
        <dbReference type="Proteomes" id="UP000005551"/>
    </source>
</evidence>